<dbReference type="EMBL" id="CP137573">
    <property type="protein sequence ID" value="WOX21643.1"/>
    <property type="molecule type" value="Genomic_DNA"/>
</dbReference>
<evidence type="ECO:0000313" key="3">
    <source>
        <dbReference type="Proteomes" id="UP001301731"/>
    </source>
</evidence>
<dbReference type="InterPro" id="IPR052164">
    <property type="entry name" value="Anthracycline_SecMetBiosynth"/>
</dbReference>
<accession>A0ABZ0LS57</accession>
<dbReference type="Gene3D" id="3.10.180.10">
    <property type="entry name" value="2,3-Dihydroxybiphenyl 1,2-Dioxygenase, domain 1"/>
    <property type="match status" value="2"/>
</dbReference>
<dbReference type="InterPro" id="IPR041581">
    <property type="entry name" value="Glyoxalase_6"/>
</dbReference>
<dbReference type="CDD" id="cd07247">
    <property type="entry name" value="SgaA_N_like"/>
    <property type="match status" value="2"/>
</dbReference>
<evidence type="ECO:0000313" key="2">
    <source>
        <dbReference type="EMBL" id="WOX21643.1"/>
    </source>
</evidence>
<evidence type="ECO:0000259" key="1">
    <source>
        <dbReference type="PROSITE" id="PS51819"/>
    </source>
</evidence>
<dbReference type="Proteomes" id="UP001301731">
    <property type="component" value="Chromosome"/>
</dbReference>
<proteinExistence type="predicted"/>
<organism evidence="2 3">
    <name type="scientific">Streptomyces solicathayae</name>
    <dbReference type="NCBI Taxonomy" id="3081768"/>
    <lineage>
        <taxon>Bacteria</taxon>
        <taxon>Bacillati</taxon>
        <taxon>Actinomycetota</taxon>
        <taxon>Actinomycetes</taxon>
        <taxon>Kitasatosporales</taxon>
        <taxon>Streptomycetaceae</taxon>
        <taxon>Streptomyces</taxon>
    </lineage>
</organism>
<dbReference type="PANTHER" id="PTHR33993:SF10">
    <property type="entry name" value="CONSERVED PROTEIN"/>
    <property type="match status" value="1"/>
</dbReference>
<reference evidence="2 3" key="1">
    <citation type="submission" date="2023-10" db="EMBL/GenBank/DDBJ databases">
        <title>The genome sequence of Streptomyces sp. HUAS YS2.</title>
        <authorList>
            <person name="Mo P."/>
        </authorList>
    </citation>
    <scope>NUCLEOTIDE SEQUENCE [LARGE SCALE GENOMIC DNA]</scope>
    <source>
        <strain evidence="2 3">HUAS YS2</strain>
    </source>
</reference>
<gene>
    <name evidence="2" type="ORF">R2D22_09615</name>
</gene>
<sequence>MTEATRRTPGTPCWVSLMVHGLDTTQEFYGALFDWEFQPGPQQLGPYSRALLDGKEVAGIGQLPPDRHLPIAWTTYLATDDADETAELIRGCGGTVAVGPLDADEAGRLAICSDPAGAVFGIWQAAGHVGTNLAGPPGTPVWNELLTYETSTVGKFYQTVFGYGIEPVVSADFDYLTLHLEGRPVASLHGVGTALPRDRGAHWMTYFEVADTDGAARLITELGGQVLRPPREGTAGRLALVADPEGAVFTIVHSSRQD</sequence>
<dbReference type="InterPro" id="IPR029068">
    <property type="entry name" value="Glyas_Bleomycin-R_OHBP_Dase"/>
</dbReference>
<dbReference type="InterPro" id="IPR037523">
    <property type="entry name" value="VOC_core"/>
</dbReference>
<feature type="domain" description="VOC" evidence="1">
    <location>
        <begin position="139"/>
        <end position="254"/>
    </location>
</feature>
<dbReference type="RefSeq" id="WP_318102667.1">
    <property type="nucleotide sequence ID" value="NZ_CP137573.1"/>
</dbReference>
<dbReference type="PROSITE" id="PS51819">
    <property type="entry name" value="VOC"/>
    <property type="match status" value="2"/>
</dbReference>
<feature type="domain" description="VOC" evidence="1">
    <location>
        <begin position="11"/>
        <end position="125"/>
    </location>
</feature>
<keyword evidence="3" id="KW-1185">Reference proteome</keyword>
<dbReference type="PANTHER" id="PTHR33993">
    <property type="entry name" value="GLYOXALASE-RELATED"/>
    <property type="match status" value="1"/>
</dbReference>
<dbReference type="SUPFAM" id="SSF54593">
    <property type="entry name" value="Glyoxalase/Bleomycin resistance protein/Dihydroxybiphenyl dioxygenase"/>
    <property type="match status" value="2"/>
</dbReference>
<dbReference type="Pfam" id="PF18029">
    <property type="entry name" value="Glyoxalase_6"/>
    <property type="match status" value="1"/>
</dbReference>
<name>A0ABZ0LS57_9ACTN</name>
<protein>
    <submittedName>
        <fullName evidence="2">VOC family protein</fullName>
    </submittedName>
</protein>